<keyword evidence="2" id="KW-0472">Membrane</keyword>
<sequence length="338" mass="34860">MQNEGNTVIFARDDLVQPYSAQEISFLQRRRGGGGGGRGGGGGISSSSGGRSSGGSSSSSSSGSSAGRSSSSSSSTASKGFTPGSVSGGRNVYGSTGGFGIPNRYSITSGSFVGRQAGGGTRNNVYGSPYYGSGYTGGYASRGLLAGGAVGGLGFPFIFWPVTFGAYSGYYGSSQYRNGDRPGGNMTQYSLTPPSTVTNTTANEFALYGDANSVDQIFQSLKADCGVQNQLASNFTINPNQAVQYYRGSSFAILLNGYNNTQPNVDGDVSGNTTSSDYSATPPPITTVQGVDTNYFNCLNSTTGNNVPLIDGAMTFYQNNLMILLPAVFVTMLINIFS</sequence>
<feature type="compositionally biased region" description="Low complexity" evidence="1">
    <location>
        <begin position="45"/>
        <end position="75"/>
    </location>
</feature>
<keyword evidence="2" id="KW-0812">Transmembrane</keyword>
<dbReference type="STRING" id="1280837.A0A316V357"/>
<dbReference type="AlphaFoldDB" id="A0A316V357"/>
<feature type="transmembrane region" description="Helical" evidence="2">
    <location>
        <begin position="316"/>
        <end position="337"/>
    </location>
</feature>
<keyword evidence="2" id="KW-1133">Transmembrane helix</keyword>
<organism evidence="3 4">
    <name type="scientific">Meira miltonrushii</name>
    <dbReference type="NCBI Taxonomy" id="1280837"/>
    <lineage>
        <taxon>Eukaryota</taxon>
        <taxon>Fungi</taxon>
        <taxon>Dikarya</taxon>
        <taxon>Basidiomycota</taxon>
        <taxon>Ustilaginomycotina</taxon>
        <taxon>Exobasidiomycetes</taxon>
        <taxon>Exobasidiales</taxon>
        <taxon>Brachybasidiaceae</taxon>
        <taxon>Meira</taxon>
    </lineage>
</organism>
<feature type="compositionally biased region" description="Gly residues" evidence="1">
    <location>
        <begin position="33"/>
        <end position="44"/>
    </location>
</feature>
<dbReference type="OrthoDB" id="3365917at2759"/>
<dbReference type="EMBL" id="KZ819606">
    <property type="protein sequence ID" value="PWN31892.1"/>
    <property type="molecule type" value="Genomic_DNA"/>
</dbReference>
<dbReference type="RefSeq" id="XP_025352194.1">
    <property type="nucleotide sequence ID" value="XM_025499497.1"/>
</dbReference>
<evidence type="ECO:0000313" key="4">
    <source>
        <dbReference type="Proteomes" id="UP000245771"/>
    </source>
</evidence>
<evidence type="ECO:0000256" key="2">
    <source>
        <dbReference type="SAM" id="Phobius"/>
    </source>
</evidence>
<keyword evidence="4" id="KW-1185">Reference proteome</keyword>
<dbReference type="GeneID" id="37021278"/>
<evidence type="ECO:0000256" key="1">
    <source>
        <dbReference type="SAM" id="MobiDB-lite"/>
    </source>
</evidence>
<dbReference type="Proteomes" id="UP000245771">
    <property type="component" value="Unassembled WGS sequence"/>
</dbReference>
<proteinExistence type="predicted"/>
<feature type="region of interest" description="Disordered" evidence="1">
    <location>
        <begin position="22"/>
        <end position="87"/>
    </location>
</feature>
<dbReference type="InParanoid" id="A0A316V357"/>
<reference evidence="3 4" key="1">
    <citation type="journal article" date="2018" name="Mol. Biol. Evol.">
        <title>Broad Genomic Sampling Reveals a Smut Pathogenic Ancestry of the Fungal Clade Ustilaginomycotina.</title>
        <authorList>
            <person name="Kijpornyongpan T."/>
            <person name="Mondo S.J."/>
            <person name="Barry K."/>
            <person name="Sandor L."/>
            <person name="Lee J."/>
            <person name="Lipzen A."/>
            <person name="Pangilinan J."/>
            <person name="LaButti K."/>
            <person name="Hainaut M."/>
            <person name="Henrissat B."/>
            <person name="Grigoriev I.V."/>
            <person name="Spatafora J.W."/>
            <person name="Aime M.C."/>
        </authorList>
    </citation>
    <scope>NUCLEOTIDE SEQUENCE [LARGE SCALE GENOMIC DNA]</scope>
    <source>
        <strain evidence="3 4">MCA 3882</strain>
    </source>
</reference>
<evidence type="ECO:0000313" key="3">
    <source>
        <dbReference type="EMBL" id="PWN31892.1"/>
    </source>
</evidence>
<name>A0A316V357_9BASI</name>
<gene>
    <name evidence="3" type="ORF">FA14DRAFT_162250</name>
</gene>
<accession>A0A316V357</accession>
<protein>
    <submittedName>
        <fullName evidence="3">Uncharacterized protein</fullName>
    </submittedName>
</protein>